<name>A0A2A2GBW3_9BACT</name>
<keyword evidence="2" id="KW-1185">Reference proteome</keyword>
<dbReference type="Proteomes" id="UP000218831">
    <property type="component" value="Unassembled WGS sequence"/>
</dbReference>
<gene>
    <name evidence="1" type="ORF">CK503_03075</name>
</gene>
<dbReference type="AlphaFoldDB" id="A0A2A2GBW3"/>
<accession>A0A2A2GBW3</accession>
<comment type="caution">
    <text evidence="1">The sequence shown here is derived from an EMBL/GenBank/DDBJ whole genome shotgun (WGS) entry which is preliminary data.</text>
</comment>
<dbReference type="InterPro" id="IPR011250">
    <property type="entry name" value="OMP/PagP_B-barrel"/>
</dbReference>
<organism evidence="1 2">
    <name type="scientific">Fodinibius salipaludis</name>
    <dbReference type="NCBI Taxonomy" id="2032627"/>
    <lineage>
        <taxon>Bacteria</taxon>
        <taxon>Pseudomonadati</taxon>
        <taxon>Balneolota</taxon>
        <taxon>Balneolia</taxon>
        <taxon>Balneolales</taxon>
        <taxon>Balneolaceae</taxon>
        <taxon>Fodinibius</taxon>
    </lineage>
</organism>
<protein>
    <recommendedName>
        <fullName evidence="3">Outer membrane protein beta-barrel domain-containing protein</fullName>
    </recommendedName>
</protein>
<evidence type="ECO:0008006" key="3">
    <source>
        <dbReference type="Google" id="ProtNLM"/>
    </source>
</evidence>
<reference evidence="1 2" key="1">
    <citation type="submission" date="2017-08" db="EMBL/GenBank/DDBJ databases">
        <title>Aliifodinibius alkalisoli sp. nov., isolated from saline alkaline soil.</title>
        <authorList>
            <person name="Liu D."/>
            <person name="Zhang G."/>
        </authorList>
    </citation>
    <scope>NUCLEOTIDE SEQUENCE [LARGE SCALE GENOMIC DNA]</scope>
    <source>
        <strain evidence="1 2">WN023</strain>
    </source>
</reference>
<proteinExistence type="predicted"/>
<dbReference type="OrthoDB" id="9871428at2"/>
<dbReference type="EMBL" id="NSKE01000002">
    <property type="protein sequence ID" value="PAU95196.1"/>
    <property type="molecule type" value="Genomic_DNA"/>
</dbReference>
<sequence length="169" mass="18511">MLNINNHKTAPYKYGAVLSVFLFFVTISCFSQTSSNDNPNSNLSATVKMGGISPSVGITYHFSDKSKIRGLGFFTINTSSSIGDQYLLDFSYIHNFSNSNTFNPYWGLNLNLQFNDLLIGPGVLVGSSYNIDDRFSIFGEAGINTFIAENSNTTIINLFNTGVGISVRL</sequence>
<evidence type="ECO:0000313" key="2">
    <source>
        <dbReference type="Proteomes" id="UP000218831"/>
    </source>
</evidence>
<evidence type="ECO:0000313" key="1">
    <source>
        <dbReference type="EMBL" id="PAU95196.1"/>
    </source>
</evidence>
<dbReference type="RefSeq" id="WP_095605322.1">
    <property type="nucleotide sequence ID" value="NZ_NSKE01000002.1"/>
</dbReference>
<dbReference type="SUPFAM" id="SSF56925">
    <property type="entry name" value="OMPA-like"/>
    <property type="match status" value="1"/>
</dbReference>